<dbReference type="PANTHER" id="PTHR10889">
    <property type="entry name" value="DEOXYRIBOSE-PHOSPHATE ALDOLASE"/>
    <property type="match status" value="1"/>
</dbReference>
<feature type="active site" description="Proton donor/acceptor" evidence="7">
    <location>
        <position position="96"/>
    </location>
</feature>
<gene>
    <name evidence="7" type="primary">deoC</name>
    <name evidence="8" type="ORF">BN52_04710</name>
</gene>
<evidence type="ECO:0000313" key="9">
    <source>
        <dbReference type="Proteomes" id="UP000009326"/>
    </source>
</evidence>
<dbReference type="InterPro" id="IPR011343">
    <property type="entry name" value="DeoC"/>
</dbReference>
<name>I7K1F2_9LACO</name>
<dbReference type="EC" id="4.1.2.4" evidence="7"/>
<comment type="caution">
    <text evidence="8">The sequence shown here is derived from an EMBL/GenBank/DDBJ whole genome shotgun (WGS) entry which is preliminary data.</text>
</comment>
<dbReference type="InterPro" id="IPR028581">
    <property type="entry name" value="DeoC_typeI"/>
</dbReference>
<dbReference type="PIRSF" id="PIRSF001357">
    <property type="entry name" value="DeoC"/>
    <property type="match status" value="1"/>
</dbReference>
<feature type="active site" description="Schiff-base intermediate with acetaldehyde" evidence="7">
    <location>
        <position position="160"/>
    </location>
</feature>
<dbReference type="SUPFAM" id="SSF51569">
    <property type="entry name" value="Aldolase"/>
    <property type="match status" value="1"/>
</dbReference>
<comment type="function">
    <text evidence="6 7">Catalyzes a reversible aldol reaction between acetaldehyde and D-glyceraldehyde 3-phosphate to generate 2-deoxy-D-ribose 5-phosphate.</text>
</comment>
<accession>I7K1F2</accession>
<keyword evidence="4 7" id="KW-0704">Schiff base</keyword>
<dbReference type="FunFam" id="3.20.20.70:FF:000044">
    <property type="entry name" value="Deoxyribose-phosphate aldolase"/>
    <property type="match status" value="1"/>
</dbReference>
<comment type="similarity">
    <text evidence="1 7">Belongs to the DeoC/FbaB aldolase family. DeoC type 1 subfamily.</text>
</comment>
<evidence type="ECO:0000256" key="3">
    <source>
        <dbReference type="ARBA" id="ARBA00023239"/>
    </source>
</evidence>
<evidence type="ECO:0000256" key="7">
    <source>
        <dbReference type="HAMAP-Rule" id="MF_00114"/>
    </source>
</evidence>
<dbReference type="STRING" id="1423751.FC38_GL000879"/>
<dbReference type="GO" id="GO:0005737">
    <property type="term" value="C:cytoplasm"/>
    <property type="evidence" value="ECO:0007669"/>
    <property type="project" value="UniProtKB-SubCell"/>
</dbReference>
<comment type="subcellular location">
    <subcellularLocation>
        <location evidence="7">Cytoplasm</location>
    </subcellularLocation>
</comment>
<dbReference type="GO" id="GO:0016052">
    <property type="term" value="P:carbohydrate catabolic process"/>
    <property type="evidence" value="ECO:0007669"/>
    <property type="project" value="TreeGrafter"/>
</dbReference>
<keyword evidence="3 7" id="KW-0456">Lyase</keyword>
<dbReference type="InterPro" id="IPR002915">
    <property type="entry name" value="DeoC/FbaB/LacD_aldolase"/>
</dbReference>
<dbReference type="GO" id="GO:0009264">
    <property type="term" value="P:deoxyribonucleotide catabolic process"/>
    <property type="evidence" value="ECO:0007669"/>
    <property type="project" value="UniProtKB-UniRule"/>
</dbReference>
<dbReference type="InterPro" id="IPR013785">
    <property type="entry name" value="Aldolase_TIM"/>
</dbReference>
<protein>
    <recommendedName>
        <fullName evidence="7">Deoxyribose-phosphate aldolase</fullName>
        <shortName evidence="7">DERA</shortName>
        <ecNumber evidence="7">4.1.2.4</ecNumber>
    </recommendedName>
    <alternativeName>
        <fullName evidence="7">2-deoxy-D-ribose 5-phosphate aldolase</fullName>
    </alternativeName>
    <alternativeName>
        <fullName evidence="7">Phosphodeoxyriboaldolase</fullName>
        <shortName evidence="7">Deoxyriboaldolase</shortName>
    </alternativeName>
</protein>
<evidence type="ECO:0000256" key="6">
    <source>
        <dbReference type="ARBA" id="ARBA00056337"/>
    </source>
</evidence>
<feature type="active site" description="Proton donor/acceptor" evidence="7">
    <location>
        <position position="189"/>
    </location>
</feature>
<comment type="catalytic activity">
    <reaction evidence="5 7">
        <text>2-deoxy-D-ribose 5-phosphate = D-glyceraldehyde 3-phosphate + acetaldehyde</text>
        <dbReference type="Rhea" id="RHEA:12821"/>
        <dbReference type="ChEBI" id="CHEBI:15343"/>
        <dbReference type="ChEBI" id="CHEBI:59776"/>
        <dbReference type="ChEBI" id="CHEBI:62877"/>
        <dbReference type="EC" id="4.1.2.4"/>
    </reaction>
</comment>
<dbReference type="PANTHER" id="PTHR10889:SF1">
    <property type="entry name" value="DEOXYRIBOSE-PHOSPHATE ALDOLASE"/>
    <property type="match status" value="1"/>
</dbReference>
<dbReference type="GO" id="GO:0006018">
    <property type="term" value="P:2-deoxyribose 1-phosphate catabolic process"/>
    <property type="evidence" value="ECO:0007669"/>
    <property type="project" value="UniProtKB-UniRule"/>
</dbReference>
<dbReference type="Proteomes" id="UP000009326">
    <property type="component" value="Unassembled WGS sequence"/>
</dbReference>
<proteinExistence type="inferred from homology"/>
<reference evidence="8 9" key="1">
    <citation type="submission" date="2012-06" db="EMBL/GenBank/DDBJ databases">
        <title>Draft genome sequence of Lactobacillus gigeriorum CRBIP 24.85T, isolated from chicken crop.</title>
        <authorList>
            <person name="Cousin S."/>
            <person name="Ma L."/>
            <person name="Creno S."/>
            <person name="Clermont D."/>
            <person name="Loux V."/>
            <person name="Bizet C."/>
            <person name="Bouchier C."/>
        </authorList>
    </citation>
    <scope>NUCLEOTIDE SEQUENCE [LARGE SCALE GENOMIC DNA]</scope>
    <source>
        <strain evidence="9">CRBIP 24.85T</strain>
    </source>
</reference>
<sequence>MLMTNLTKPLAKYIDHTNLKPNATKADIEQLCEEAKTYHFASVCVNPTWVKLASELLADSDVNVCTVIGFPLGATSTFSKVLEAKQAILDGADELDMVQNVGELLSGNEEAVYEDVKAVADAVHENGKVLKVILENCLLTKDQIKRSSELAMKAKADFVKTSTGFSTGGATPEDVKLMKEVVGDHLQVKAAGGIHTKEEALAMIENGADRIGASAGIEIVKAD</sequence>
<comment type="pathway">
    <text evidence="7">Carbohydrate degradation; 2-deoxy-D-ribose 1-phosphate degradation; D-glyceraldehyde 3-phosphate and acetaldehyde from 2-deoxy-alpha-D-ribose 1-phosphate: step 2/2.</text>
</comment>
<dbReference type="AlphaFoldDB" id="I7K1F2"/>
<dbReference type="GO" id="GO:0004139">
    <property type="term" value="F:deoxyribose-phosphate aldolase activity"/>
    <property type="evidence" value="ECO:0007669"/>
    <property type="project" value="UniProtKB-UniRule"/>
</dbReference>
<evidence type="ECO:0000256" key="1">
    <source>
        <dbReference type="ARBA" id="ARBA00010936"/>
    </source>
</evidence>
<dbReference type="EMBL" id="CAKC01000065">
    <property type="protein sequence ID" value="CCI87420.1"/>
    <property type="molecule type" value="Genomic_DNA"/>
</dbReference>
<evidence type="ECO:0000256" key="2">
    <source>
        <dbReference type="ARBA" id="ARBA00022490"/>
    </source>
</evidence>
<evidence type="ECO:0000256" key="4">
    <source>
        <dbReference type="ARBA" id="ARBA00023270"/>
    </source>
</evidence>
<evidence type="ECO:0000256" key="5">
    <source>
        <dbReference type="ARBA" id="ARBA00048791"/>
    </source>
</evidence>
<dbReference type="CDD" id="cd00959">
    <property type="entry name" value="DeoC"/>
    <property type="match status" value="1"/>
</dbReference>
<keyword evidence="2 7" id="KW-0963">Cytoplasm</keyword>
<dbReference type="Gene3D" id="3.20.20.70">
    <property type="entry name" value="Aldolase class I"/>
    <property type="match status" value="1"/>
</dbReference>
<dbReference type="Pfam" id="PF01791">
    <property type="entry name" value="DeoC"/>
    <property type="match status" value="1"/>
</dbReference>
<dbReference type="UniPathway" id="UPA00002">
    <property type="reaction ID" value="UER00468"/>
</dbReference>
<dbReference type="SMART" id="SM01133">
    <property type="entry name" value="DeoC"/>
    <property type="match status" value="1"/>
</dbReference>
<organism evidence="8 9">
    <name type="scientific">Lactobacillus gigeriorum DSM 23908 = CRBIP 24.85</name>
    <dbReference type="NCBI Taxonomy" id="1423751"/>
    <lineage>
        <taxon>Bacteria</taxon>
        <taxon>Bacillati</taxon>
        <taxon>Bacillota</taxon>
        <taxon>Bacilli</taxon>
        <taxon>Lactobacillales</taxon>
        <taxon>Lactobacillaceae</taxon>
        <taxon>Lactobacillus</taxon>
    </lineage>
</organism>
<dbReference type="HAMAP" id="MF_00114">
    <property type="entry name" value="DeoC_type1"/>
    <property type="match status" value="1"/>
</dbReference>
<dbReference type="NCBIfam" id="TIGR00126">
    <property type="entry name" value="deoC"/>
    <property type="match status" value="1"/>
</dbReference>
<evidence type="ECO:0000313" key="8">
    <source>
        <dbReference type="EMBL" id="CCI87420.1"/>
    </source>
</evidence>